<feature type="transmembrane region" description="Helical" evidence="10">
    <location>
        <begin position="98"/>
        <end position="119"/>
    </location>
</feature>
<evidence type="ECO:0000256" key="6">
    <source>
        <dbReference type="ARBA" id="ARBA00022723"/>
    </source>
</evidence>
<evidence type="ECO:0000256" key="3">
    <source>
        <dbReference type="ARBA" id="ARBA00004370"/>
    </source>
</evidence>
<dbReference type="Pfam" id="PF01127">
    <property type="entry name" value="Sdh_cyt"/>
    <property type="match status" value="1"/>
</dbReference>
<evidence type="ECO:0000256" key="8">
    <source>
        <dbReference type="ARBA" id="ARBA00023004"/>
    </source>
</evidence>
<evidence type="ECO:0000313" key="12">
    <source>
        <dbReference type="Proteomes" id="UP000049455"/>
    </source>
</evidence>
<dbReference type="AlphaFoldDB" id="A0A0M7B7U9"/>
<organism evidence="11 12">
    <name type="scientific">Jannaschia seosinensis</name>
    <dbReference type="NCBI Taxonomy" id="313367"/>
    <lineage>
        <taxon>Bacteria</taxon>
        <taxon>Pseudomonadati</taxon>
        <taxon>Pseudomonadota</taxon>
        <taxon>Alphaproteobacteria</taxon>
        <taxon>Rhodobacterales</taxon>
        <taxon>Roseobacteraceae</taxon>
        <taxon>Jannaschia</taxon>
    </lineage>
</organism>
<keyword evidence="9 10" id="KW-0472">Membrane</keyword>
<dbReference type="InterPro" id="IPR034804">
    <property type="entry name" value="SQR/QFR_C/D"/>
</dbReference>
<keyword evidence="7 10" id="KW-1133">Transmembrane helix</keyword>
<keyword evidence="6" id="KW-0479">Metal-binding</keyword>
<comment type="cofactor">
    <cofactor evidence="1">
        <name>heme</name>
        <dbReference type="ChEBI" id="CHEBI:30413"/>
    </cofactor>
</comment>
<evidence type="ECO:0000256" key="4">
    <source>
        <dbReference type="ARBA" id="ARBA00022617"/>
    </source>
</evidence>
<feature type="transmembrane region" description="Helical" evidence="10">
    <location>
        <begin position="26"/>
        <end position="47"/>
    </location>
</feature>
<evidence type="ECO:0000256" key="1">
    <source>
        <dbReference type="ARBA" id="ARBA00001971"/>
    </source>
</evidence>
<keyword evidence="5 10" id="KW-0812">Transmembrane</keyword>
<evidence type="ECO:0000256" key="2">
    <source>
        <dbReference type="ARBA" id="ARBA00004050"/>
    </source>
</evidence>
<evidence type="ECO:0000256" key="5">
    <source>
        <dbReference type="ARBA" id="ARBA00022692"/>
    </source>
</evidence>
<dbReference type="InterPro" id="IPR000701">
    <property type="entry name" value="SuccDH_FuR_B_TM-su"/>
</dbReference>
<dbReference type="RefSeq" id="WP_055663125.1">
    <property type="nucleotide sequence ID" value="NZ_CYPR01000097.1"/>
</dbReference>
<keyword evidence="12" id="KW-1185">Reference proteome</keyword>
<dbReference type="EMBL" id="CYPR01000097">
    <property type="protein sequence ID" value="CUH38857.1"/>
    <property type="molecule type" value="Genomic_DNA"/>
</dbReference>
<comment type="subcellular location">
    <subcellularLocation>
        <location evidence="3">Membrane</location>
    </subcellularLocation>
</comment>
<proteinExistence type="predicted"/>
<gene>
    <name evidence="11" type="ORF">JSE7799_01575</name>
</gene>
<evidence type="ECO:0000256" key="9">
    <source>
        <dbReference type="ARBA" id="ARBA00023136"/>
    </source>
</evidence>
<dbReference type="Gene3D" id="1.20.1300.10">
    <property type="entry name" value="Fumarate reductase/succinate dehydrogenase, transmembrane subunit"/>
    <property type="match status" value="1"/>
</dbReference>
<evidence type="ECO:0000256" key="7">
    <source>
        <dbReference type="ARBA" id="ARBA00022989"/>
    </source>
</evidence>
<comment type="function">
    <text evidence="2">Membrane-anchoring subunit of succinate dehydrogenase (SDH).</text>
</comment>
<protein>
    <submittedName>
        <fullName evidence="11">Succinate dehydrogenase, hydrophobic membrane anchor protein</fullName>
    </submittedName>
</protein>
<evidence type="ECO:0000313" key="11">
    <source>
        <dbReference type="EMBL" id="CUH38857.1"/>
    </source>
</evidence>
<feature type="transmembrane region" description="Helical" evidence="10">
    <location>
        <begin position="59"/>
        <end position="77"/>
    </location>
</feature>
<sequence>MAYITARKQVAGYGSAHTGTAQHWRVTISSVALVVLVPLFVFTFGFALGEPWPEVVAYYSRPFPALVAALTLSVGWWHFAKGVHVLITDYTRGMSRKVLIIVTHILSYAAALASLYAIARLAL</sequence>
<keyword evidence="4" id="KW-0349">Heme</keyword>
<reference evidence="11 12" key="1">
    <citation type="submission" date="2015-09" db="EMBL/GenBank/DDBJ databases">
        <authorList>
            <person name="Jackson K.R."/>
            <person name="Lunt B.L."/>
            <person name="Fisher J.N.B."/>
            <person name="Gardner A.V."/>
            <person name="Bailey M.E."/>
            <person name="Deus L.M."/>
            <person name="Earl A.S."/>
            <person name="Gibby P.D."/>
            <person name="Hartmann K.A."/>
            <person name="Liu J.E."/>
            <person name="Manci A.M."/>
            <person name="Nielsen D.A."/>
            <person name="Solomon M.B."/>
            <person name="Breakwell D.P."/>
            <person name="Burnett S.H."/>
            <person name="Grose J.H."/>
        </authorList>
    </citation>
    <scope>NUCLEOTIDE SEQUENCE [LARGE SCALE GENOMIC DNA]</scope>
    <source>
        <strain evidence="11 12">CECT 7799</strain>
    </source>
</reference>
<dbReference type="GO" id="GO:0046872">
    <property type="term" value="F:metal ion binding"/>
    <property type="evidence" value="ECO:0007669"/>
    <property type="project" value="UniProtKB-KW"/>
</dbReference>
<dbReference type="SUPFAM" id="SSF81343">
    <property type="entry name" value="Fumarate reductase respiratory complex transmembrane subunits"/>
    <property type="match status" value="1"/>
</dbReference>
<accession>A0A0M7B7U9</accession>
<dbReference type="STRING" id="313367.JSE7799_01575"/>
<dbReference type="Proteomes" id="UP000049455">
    <property type="component" value="Unassembled WGS sequence"/>
</dbReference>
<evidence type="ECO:0000256" key="10">
    <source>
        <dbReference type="SAM" id="Phobius"/>
    </source>
</evidence>
<keyword evidence="8" id="KW-0408">Iron</keyword>
<dbReference type="OrthoDB" id="9809280at2"/>
<dbReference type="GO" id="GO:0016020">
    <property type="term" value="C:membrane"/>
    <property type="evidence" value="ECO:0007669"/>
    <property type="project" value="UniProtKB-SubCell"/>
</dbReference>
<name>A0A0M7B7U9_9RHOB</name>